<dbReference type="Proteomes" id="UP000281498">
    <property type="component" value="Unassembled WGS sequence"/>
</dbReference>
<reference evidence="2 3" key="1">
    <citation type="submission" date="2017-10" db="EMBL/GenBank/DDBJ databases">
        <title>Bacillus sp. nov., a halophilic bacterium isolated from a Keqin Lake.</title>
        <authorList>
            <person name="Wang H."/>
        </authorList>
    </citation>
    <scope>NUCLEOTIDE SEQUENCE [LARGE SCALE GENOMIC DNA]</scope>
    <source>
        <strain evidence="2 3">KCTC 13187</strain>
    </source>
</reference>
<sequence length="392" mass="45486">MTSLRALHVASFNGNIGDNANHNGFRRKLMNSLECDIEFEEVEMREFYQSWNIRDFNSDEFINLCNSFDLVIIGGGNFFELKWDYSYTGTTINISNESLDKINTPILFHALGCDIAKGASQSTISKFDKFLEKVTNSEKYFVSLRNDGSYNTVTKLYGDKYNEKVYRAPDGAFFLESKKFNFPELNSNLKSVGINIVSDMTDIRFNTQTTEDINYEEFLDGFANVVNDFLENHSHYQIILFPHIFSDLNAIYKLMERINDKFRRTRIVTAPCLTGKGSEEYIFGLYKECEFILGMRFHSNVCSIAQGIPTIGLSSYKKIHDLYSELDILDRLVYVNKKGFENKLYTEIEYLINNLELVKDRYKKVNEVIETEGNQFYNKIKKWFHGVTSNES</sequence>
<dbReference type="PANTHER" id="PTHR36836:SF1">
    <property type="entry name" value="COLANIC ACID BIOSYNTHESIS PROTEIN WCAK"/>
    <property type="match status" value="1"/>
</dbReference>
<dbReference type="InterPro" id="IPR007345">
    <property type="entry name" value="Polysacch_pyruvyl_Trfase"/>
</dbReference>
<protein>
    <recommendedName>
        <fullName evidence="1">Polysaccharide pyruvyl transferase domain-containing protein</fullName>
    </recommendedName>
</protein>
<dbReference type="EMBL" id="PDOE01000002">
    <property type="protein sequence ID" value="RKL68056.1"/>
    <property type="molecule type" value="Genomic_DNA"/>
</dbReference>
<comment type="caution">
    <text evidence="2">The sequence shown here is derived from an EMBL/GenBank/DDBJ whole genome shotgun (WGS) entry which is preliminary data.</text>
</comment>
<accession>A0A3A9KTW7</accession>
<dbReference type="RefSeq" id="WP_110938394.1">
    <property type="nucleotide sequence ID" value="NZ_KZ614147.1"/>
</dbReference>
<proteinExistence type="predicted"/>
<dbReference type="OrthoDB" id="2522120at2"/>
<feature type="domain" description="Polysaccharide pyruvyl transferase" evidence="1">
    <location>
        <begin position="50"/>
        <end position="314"/>
    </location>
</feature>
<dbReference type="AlphaFoldDB" id="A0A3A9KTW7"/>
<dbReference type="PANTHER" id="PTHR36836">
    <property type="entry name" value="COLANIC ACID BIOSYNTHESIS PROTEIN WCAK"/>
    <property type="match status" value="1"/>
</dbReference>
<dbReference type="Pfam" id="PF04230">
    <property type="entry name" value="PS_pyruv_trans"/>
    <property type="match status" value="1"/>
</dbReference>
<evidence type="ECO:0000259" key="1">
    <source>
        <dbReference type="Pfam" id="PF04230"/>
    </source>
</evidence>
<evidence type="ECO:0000313" key="2">
    <source>
        <dbReference type="EMBL" id="RKL68056.1"/>
    </source>
</evidence>
<name>A0A3A9KTW7_9BACI</name>
<gene>
    <name evidence="2" type="ORF">CR203_06040</name>
</gene>
<organism evidence="2 3">
    <name type="scientific">Salipaludibacillus neizhouensis</name>
    <dbReference type="NCBI Taxonomy" id="885475"/>
    <lineage>
        <taxon>Bacteria</taxon>
        <taxon>Bacillati</taxon>
        <taxon>Bacillota</taxon>
        <taxon>Bacilli</taxon>
        <taxon>Bacillales</taxon>
        <taxon>Bacillaceae</taxon>
    </lineage>
</organism>
<keyword evidence="3" id="KW-1185">Reference proteome</keyword>
<evidence type="ECO:0000313" key="3">
    <source>
        <dbReference type="Proteomes" id="UP000281498"/>
    </source>
</evidence>